<gene>
    <name evidence="2" type="ORF">QE152_g29809</name>
</gene>
<evidence type="ECO:0000256" key="1">
    <source>
        <dbReference type="SAM" id="MobiDB-lite"/>
    </source>
</evidence>
<organism evidence="2 3">
    <name type="scientific">Popillia japonica</name>
    <name type="common">Japanese beetle</name>
    <dbReference type="NCBI Taxonomy" id="7064"/>
    <lineage>
        <taxon>Eukaryota</taxon>
        <taxon>Metazoa</taxon>
        <taxon>Ecdysozoa</taxon>
        <taxon>Arthropoda</taxon>
        <taxon>Hexapoda</taxon>
        <taxon>Insecta</taxon>
        <taxon>Pterygota</taxon>
        <taxon>Neoptera</taxon>
        <taxon>Endopterygota</taxon>
        <taxon>Coleoptera</taxon>
        <taxon>Polyphaga</taxon>
        <taxon>Scarabaeiformia</taxon>
        <taxon>Scarabaeidae</taxon>
        <taxon>Rutelinae</taxon>
        <taxon>Popillia</taxon>
    </lineage>
</organism>
<dbReference type="Proteomes" id="UP001458880">
    <property type="component" value="Unassembled WGS sequence"/>
</dbReference>
<comment type="caution">
    <text evidence="2">The sequence shown here is derived from an EMBL/GenBank/DDBJ whole genome shotgun (WGS) entry which is preliminary data.</text>
</comment>
<dbReference type="EMBL" id="JASPKY010000387">
    <property type="protein sequence ID" value="KAK9702643.1"/>
    <property type="molecule type" value="Genomic_DNA"/>
</dbReference>
<feature type="compositionally biased region" description="Basic and acidic residues" evidence="1">
    <location>
        <begin position="47"/>
        <end position="73"/>
    </location>
</feature>
<name>A0AAW1JGU0_POPJA</name>
<evidence type="ECO:0000313" key="2">
    <source>
        <dbReference type="EMBL" id="KAK9702643.1"/>
    </source>
</evidence>
<feature type="region of interest" description="Disordered" evidence="1">
    <location>
        <begin position="39"/>
        <end position="73"/>
    </location>
</feature>
<accession>A0AAW1JGU0</accession>
<sequence length="73" mass="8736">MKQWREKKTLKTRMTQGKTEEIRLMQGVVKRAKAEYWSDQGDTGEDWGYHDMTQRATKQDWENQDETRKGQGN</sequence>
<evidence type="ECO:0000313" key="3">
    <source>
        <dbReference type="Proteomes" id="UP001458880"/>
    </source>
</evidence>
<reference evidence="2 3" key="1">
    <citation type="journal article" date="2024" name="BMC Genomics">
        <title>De novo assembly and annotation of Popillia japonica's genome with initial clues to its potential as an invasive pest.</title>
        <authorList>
            <person name="Cucini C."/>
            <person name="Boschi S."/>
            <person name="Funari R."/>
            <person name="Cardaioli E."/>
            <person name="Iannotti N."/>
            <person name="Marturano G."/>
            <person name="Paoli F."/>
            <person name="Bruttini M."/>
            <person name="Carapelli A."/>
            <person name="Frati F."/>
            <person name="Nardi F."/>
        </authorList>
    </citation>
    <scope>NUCLEOTIDE SEQUENCE [LARGE SCALE GENOMIC DNA]</scope>
    <source>
        <strain evidence="2">DMR45628</strain>
    </source>
</reference>
<proteinExistence type="predicted"/>
<keyword evidence="3" id="KW-1185">Reference proteome</keyword>
<dbReference type="AlphaFoldDB" id="A0AAW1JGU0"/>
<protein>
    <submittedName>
        <fullName evidence="2">Uncharacterized protein</fullName>
    </submittedName>
</protein>